<proteinExistence type="inferred from homology"/>
<keyword evidence="1" id="KW-0819">tRNA processing</keyword>
<accession>S3C6L0</accession>
<dbReference type="Proteomes" id="UP000016923">
    <property type="component" value="Unassembled WGS sequence"/>
</dbReference>
<evidence type="ECO:0000256" key="5">
    <source>
        <dbReference type="SAM" id="MobiDB-lite"/>
    </source>
</evidence>
<dbReference type="GO" id="GO:0008033">
    <property type="term" value="P:tRNA processing"/>
    <property type="evidence" value="ECO:0007669"/>
    <property type="project" value="UniProtKB-KW"/>
</dbReference>
<dbReference type="OrthoDB" id="128536at2759"/>
<dbReference type="Pfam" id="PF04032">
    <property type="entry name" value="Rpr2"/>
    <property type="match status" value="1"/>
</dbReference>
<name>S3C6L0_OPHP1</name>
<dbReference type="GO" id="GO:0046872">
    <property type="term" value="F:metal ion binding"/>
    <property type="evidence" value="ECO:0007669"/>
    <property type="project" value="UniProtKB-KW"/>
</dbReference>
<evidence type="ECO:0000313" key="6">
    <source>
        <dbReference type="EMBL" id="EPE08442.1"/>
    </source>
</evidence>
<dbReference type="GO" id="GO:0005655">
    <property type="term" value="C:nucleolar ribonuclease P complex"/>
    <property type="evidence" value="ECO:0007669"/>
    <property type="project" value="TreeGrafter"/>
</dbReference>
<evidence type="ECO:0000256" key="2">
    <source>
        <dbReference type="ARBA" id="ARBA00022723"/>
    </source>
</evidence>
<gene>
    <name evidence="6" type="ORF">F503_01225</name>
</gene>
<sequence>MAKSKGAASSAVANRTAYSRVSFLYQAAALLAATQTSSTSRDANTADDSITESAVVSTAPEVPDPALMGMSRRLLTQMRSISRKTNMRLRPAVKHRVCKFCDSLLVEGSTCSSAVENQSRGGRKAWADVLAVTCKTCGRVRRYPVSAERQPRRPYRGQSGEEAPKHDGAVQPATQNRKEIQRQNKAKLCEAVGNKGGPG</sequence>
<dbReference type="PANTHER" id="PTHR14742">
    <property type="entry name" value="RIBONUCLEASE P SUBUNIT P21"/>
    <property type="match status" value="1"/>
</dbReference>
<organism evidence="6 7">
    <name type="scientific">Ophiostoma piceae (strain UAMH 11346)</name>
    <name type="common">Sap stain fungus</name>
    <dbReference type="NCBI Taxonomy" id="1262450"/>
    <lineage>
        <taxon>Eukaryota</taxon>
        <taxon>Fungi</taxon>
        <taxon>Dikarya</taxon>
        <taxon>Ascomycota</taxon>
        <taxon>Pezizomycotina</taxon>
        <taxon>Sordariomycetes</taxon>
        <taxon>Sordariomycetidae</taxon>
        <taxon>Ophiostomatales</taxon>
        <taxon>Ophiostomataceae</taxon>
        <taxon>Ophiostoma</taxon>
    </lineage>
</organism>
<evidence type="ECO:0000256" key="4">
    <source>
        <dbReference type="ARBA" id="ARBA00038402"/>
    </source>
</evidence>
<keyword evidence="2" id="KW-0479">Metal-binding</keyword>
<dbReference type="VEuPathDB" id="FungiDB:F503_01225"/>
<evidence type="ECO:0000313" key="7">
    <source>
        <dbReference type="Proteomes" id="UP000016923"/>
    </source>
</evidence>
<keyword evidence="3" id="KW-0862">Zinc</keyword>
<comment type="similarity">
    <text evidence="4">Belongs to the eukaryotic/archaeal RNase P protein component 4 family.</text>
</comment>
<dbReference type="eggNOG" id="ENOG502SCED">
    <property type="taxonomic scope" value="Eukaryota"/>
</dbReference>
<evidence type="ECO:0000256" key="1">
    <source>
        <dbReference type="ARBA" id="ARBA00022694"/>
    </source>
</evidence>
<reference evidence="6 7" key="1">
    <citation type="journal article" date="2013" name="BMC Genomics">
        <title>The genome and transcriptome of the pine saprophyte Ophiostoma piceae, and a comparison with the bark beetle-associated pine pathogen Grosmannia clavigera.</title>
        <authorList>
            <person name="Haridas S."/>
            <person name="Wang Y."/>
            <person name="Lim L."/>
            <person name="Massoumi Alamouti S."/>
            <person name="Jackman S."/>
            <person name="Docking R."/>
            <person name="Robertson G."/>
            <person name="Birol I."/>
            <person name="Bohlmann J."/>
            <person name="Breuil C."/>
        </authorList>
    </citation>
    <scope>NUCLEOTIDE SEQUENCE [LARGE SCALE GENOMIC DNA]</scope>
    <source>
        <strain evidence="6 7">UAMH 11346</strain>
    </source>
</reference>
<protein>
    <submittedName>
        <fullName evidence="6">Rnase p rpr2 rpp21 subunit domain-containing protein</fullName>
    </submittedName>
</protein>
<keyword evidence="7" id="KW-1185">Reference proteome</keyword>
<dbReference type="EMBL" id="KE148149">
    <property type="protein sequence ID" value="EPE08442.1"/>
    <property type="molecule type" value="Genomic_DNA"/>
</dbReference>
<dbReference type="STRING" id="1262450.S3C6L0"/>
<dbReference type="PANTHER" id="PTHR14742:SF0">
    <property type="entry name" value="RIBONUCLEASE P PROTEIN SUBUNIT P21"/>
    <property type="match status" value="1"/>
</dbReference>
<evidence type="ECO:0000256" key="3">
    <source>
        <dbReference type="ARBA" id="ARBA00022833"/>
    </source>
</evidence>
<dbReference type="Gene3D" id="6.20.50.20">
    <property type="match status" value="1"/>
</dbReference>
<feature type="region of interest" description="Disordered" evidence="5">
    <location>
        <begin position="145"/>
        <end position="199"/>
    </location>
</feature>
<dbReference type="HOGENOM" id="CLU_079140_1_1_1"/>
<dbReference type="OMA" id="HIRARLD"/>
<dbReference type="InterPro" id="IPR007175">
    <property type="entry name" value="Rpr2/Snm1/Rpp21"/>
</dbReference>
<dbReference type="AlphaFoldDB" id="S3C6L0"/>